<dbReference type="WBParaSite" id="Pan_g18355.t1">
    <property type="protein sequence ID" value="Pan_g18355.t1"/>
    <property type="gene ID" value="Pan_g18355"/>
</dbReference>
<protein>
    <submittedName>
        <fullName evidence="3">DNA-directed DNA polymerase</fullName>
    </submittedName>
</protein>
<name>A0A7E4V9Z2_PANRE</name>
<reference evidence="2" key="1">
    <citation type="journal article" date="2013" name="Genetics">
        <title>The draft genome and transcriptome of Panagrellus redivivus are shaped by the harsh demands of a free-living lifestyle.</title>
        <authorList>
            <person name="Srinivasan J."/>
            <person name="Dillman A.R."/>
            <person name="Macchietto M.G."/>
            <person name="Heikkinen L."/>
            <person name="Lakso M."/>
            <person name="Fracchia K.M."/>
            <person name="Antoshechkin I."/>
            <person name="Mortazavi A."/>
            <person name="Wong G."/>
            <person name="Sternberg P.W."/>
        </authorList>
    </citation>
    <scope>NUCLEOTIDE SEQUENCE [LARGE SCALE GENOMIC DNA]</scope>
    <source>
        <strain evidence="2">MT8872</strain>
    </source>
</reference>
<dbReference type="AlphaFoldDB" id="A0A7E4V9Z2"/>
<organism evidence="2 3">
    <name type="scientific">Panagrellus redivivus</name>
    <name type="common">Microworm</name>
    <dbReference type="NCBI Taxonomy" id="6233"/>
    <lineage>
        <taxon>Eukaryota</taxon>
        <taxon>Metazoa</taxon>
        <taxon>Ecdysozoa</taxon>
        <taxon>Nematoda</taxon>
        <taxon>Chromadorea</taxon>
        <taxon>Rhabditida</taxon>
        <taxon>Tylenchina</taxon>
        <taxon>Panagrolaimomorpha</taxon>
        <taxon>Panagrolaimoidea</taxon>
        <taxon>Panagrolaimidae</taxon>
        <taxon>Panagrellus</taxon>
    </lineage>
</organism>
<evidence type="ECO:0000313" key="2">
    <source>
        <dbReference type="Proteomes" id="UP000492821"/>
    </source>
</evidence>
<sequence length="121" mass="13786">MLQECVATQQSLQKSVKTQKPGFRLVLDKHAADIYCYIDLMNAMKAQLPYVVGVQEMDVTHVTMKHRCFVLDLAIRRLRVPQKIGARSDQSTSYPRLQPKAAPMTPQSAWTRLAKIVHPPR</sequence>
<feature type="region of interest" description="Disordered" evidence="1">
    <location>
        <begin position="85"/>
        <end position="107"/>
    </location>
</feature>
<proteinExistence type="predicted"/>
<keyword evidence="2" id="KW-1185">Reference proteome</keyword>
<dbReference type="Proteomes" id="UP000492821">
    <property type="component" value="Unassembled WGS sequence"/>
</dbReference>
<evidence type="ECO:0000256" key="1">
    <source>
        <dbReference type="SAM" id="MobiDB-lite"/>
    </source>
</evidence>
<accession>A0A7E4V9Z2</accession>
<evidence type="ECO:0000313" key="3">
    <source>
        <dbReference type="WBParaSite" id="Pan_g18355.t1"/>
    </source>
</evidence>
<reference evidence="3" key="2">
    <citation type="submission" date="2020-10" db="UniProtKB">
        <authorList>
            <consortium name="WormBaseParasite"/>
        </authorList>
    </citation>
    <scope>IDENTIFICATION</scope>
</reference>